<reference evidence="7 8" key="1">
    <citation type="journal article" date="2013" name="Curr. Biol.">
        <title>Shared signatures of parasitism and phylogenomics unite Cryptomycota and microsporidia.</title>
        <authorList>
            <person name="James T.Y."/>
            <person name="Pelin A."/>
            <person name="Bonen L."/>
            <person name="Ahrendt S."/>
            <person name="Sain D."/>
            <person name="Corradi N."/>
            <person name="Stajich J.E."/>
        </authorList>
    </citation>
    <scope>NUCLEOTIDE SEQUENCE [LARGE SCALE GENOMIC DNA]</scope>
    <source>
        <strain evidence="7 8">CSF55</strain>
    </source>
</reference>
<evidence type="ECO:0000256" key="5">
    <source>
        <dbReference type="ARBA" id="ARBA00049660"/>
    </source>
</evidence>
<dbReference type="AlphaFoldDB" id="A0A075ATP6"/>
<dbReference type="HOGENOM" id="CLU_036896_1_1_1"/>
<dbReference type="GO" id="GO:0005886">
    <property type="term" value="C:plasma membrane"/>
    <property type="evidence" value="ECO:0007669"/>
    <property type="project" value="TreeGrafter"/>
</dbReference>
<evidence type="ECO:0000256" key="6">
    <source>
        <dbReference type="SAM" id="Phobius"/>
    </source>
</evidence>
<dbReference type="PANTHER" id="PTHR30520:SF6">
    <property type="entry name" value="FORMATE_NITRATE FAMILY TRANSPORTER (EUROFUNG)"/>
    <property type="match status" value="1"/>
</dbReference>
<keyword evidence="2 6" id="KW-0812">Transmembrane</keyword>
<dbReference type="Gene3D" id="1.20.1080.10">
    <property type="entry name" value="Glycerol uptake facilitator protein"/>
    <property type="match status" value="1"/>
</dbReference>
<accession>A0A075ATP6</accession>
<dbReference type="OMA" id="MIWFPIM"/>
<dbReference type="GO" id="GO:0015707">
    <property type="term" value="P:nitrite transport"/>
    <property type="evidence" value="ECO:0007669"/>
    <property type="project" value="TreeGrafter"/>
</dbReference>
<evidence type="ECO:0000256" key="2">
    <source>
        <dbReference type="ARBA" id="ARBA00022692"/>
    </source>
</evidence>
<comment type="similarity">
    <text evidence="5">Belongs to the FNT transporter (TC 1.A.16) family.</text>
</comment>
<feature type="transmembrane region" description="Helical" evidence="6">
    <location>
        <begin position="29"/>
        <end position="54"/>
    </location>
</feature>
<name>A0A075ATP6_ROZAC</name>
<evidence type="ECO:0000256" key="1">
    <source>
        <dbReference type="ARBA" id="ARBA00004141"/>
    </source>
</evidence>
<dbReference type="OrthoDB" id="4829at2759"/>
<dbReference type="STRING" id="988480.A0A075ATP6"/>
<dbReference type="GO" id="GO:0015513">
    <property type="term" value="F:high-affinity secondary active nitrite transmembrane transporter activity"/>
    <property type="evidence" value="ECO:0007669"/>
    <property type="project" value="TreeGrafter"/>
</dbReference>
<keyword evidence="8" id="KW-1185">Reference proteome</keyword>
<dbReference type="Proteomes" id="UP000030755">
    <property type="component" value="Unassembled WGS sequence"/>
</dbReference>
<gene>
    <name evidence="7" type="ORF">O9G_000431</name>
</gene>
<feature type="transmembrane region" description="Helical" evidence="6">
    <location>
        <begin position="113"/>
        <end position="140"/>
    </location>
</feature>
<dbReference type="InterPro" id="IPR000292">
    <property type="entry name" value="For/NO2_transpt"/>
</dbReference>
<feature type="transmembrane region" description="Helical" evidence="6">
    <location>
        <begin position="191"/>
        <end position="211"/>
    </location>
</feature>
<dbReference type="Pfam" id="PF01226">
    <property type="entry name" value="Form_Nir_trans"/>
    <property type="match status" value="1"/>
</dbReference>
<keyword evidence="4 6" id="KW-0472">Membrane</keyword>
<evidence type="ECO:0000256" key="3">
    <source>
        <dbReference type="ARBA" id="ARBA00022989"/>
    </source>
</evidence>
<evidence type="ECO:0000313" key="8">
    <source>
        <dbReference type="Proteomes" id="UP000030755"/>
    </source>
</evidence>
<protein>
    <submittedName>
        <fullName evidence="7">Aquaporin-like domain-containing protein</fullName>
    </submittedName>
</protein>
<dbReference type="EMBL" id="KE561047">
    <property type="protein sequence ID" value="EPZ33656.1"/>
    <property type="molecule type" value="Genomic_DNA"/>
</dbReference>
<proteinExistence type="inferred from homology"/>
<feature type="transmembrane region" description="Helical" evidence="6">
    <location>
        <begin position="231"/>
        <end position="256"/>
    </location>
</feature>
<comment type="subcellular location">
    <subcellularLocation>
        <location evidence="1">Membrane</location>
        <topology evidence="1">Multi-pass membrane protein</topology>
    </subcellularLocation>
</comment>
<evidence type="ECO:0000256" key="4">
    <source>
        <dbReference type="ARBA" id="ARBA00023136"/>
    </source>
</evidence>
<feature type="transmembrane region" description="Helical" evidence="6">
    <location>
        <begin position="160"/>
        <end position="179"/>
    </location>
</feature>
<sequence length="265" mass="28800">MDSELDPVKVVQGLNQAGIARTKSKLMKFFVSALMSGLFLSIGTIFAYTCAGGLNADFRRKYPSVPKIISGATYHLGLQMIISTGSELFTGSTMFLTSSLLQKNTKVTDYIKLLLLSLLGNIIGCVVADFLFGWVTDAFVDEPFKSFLLGITKNKVNQSFHSIIFKSIAANILVCVAIFQATGANSAAGKWFGISLPIMAFVTIGFEHSIANFCVIPLGLMYGADVEGWRVFVVLLLNVLGNWLSGAFLAMVFDYLHSDSDTNKL</sequence>
<dbReference type="PANTHER" id="PTHR30520">
    <property type="entry name" value="FORMATE TRANSPORTER-RELATED"/>
    <property type="match status" value="1"/>
</dbReference>
<feature type="transmembrane region" description="Helical" evidence="6">
    <location>
        <begin position="74"/>
        <end position="101"/>
    </location>
</feature>
<dbReference type="InterPro" id="IPR023271">
    <property type="entry name" value="Aquaporin-like"/>
</dbReference>
<organism evidence="7 8">
    <name type="scientific">Rozella allomycis (strain CSF55)</name>
    <dbReference type="NCBI Taxonomy" id="988480"/>
    <lineage>
        <taxon>Eukaryota</taxon>
        <taxon>Fungi</taxon>
        <taxon>Fungi incertae sedis</taxon>
        <taxon>Cryptomycota</taxon>
        <taxon>Cryptomycota incertae sedis</taxon>
        <taxon>Rozella</taxon>
    </lineage>
</organism>
<evidence type="ECO:0000313" key="7">
    <source>
        <dbReference type="EMBL" id="EPZ33656.1"/>
    </source>
</evidence>
<keyword evidence="3 6" id="KW-1133">Transmembrane helix</keyword>